<dbReference type="EMBL" id="CAJVPJ010001446">
    <property type="protein sequence ID" value="CAG8591459.1"/>
    <property type="molecule type" value="Genomic_DNA"/>
</dbReference>
<dbReference type="Proteomes" id="UP000789572">
    <property type="component" value="Unassembled WGS sequence"/>
</dbReference>
<reference evidence="1" key="1">
    <citation type="submission" date="2021-06" db="EMBL/GenBank/DDBJ databases">
        <authorList>
            <person name="Kallberg Y."/>
            <person name="Tangrot J."/>
            <person name="Rosling A."/>
        </authorList>
    </citation>
    <scope>NUCLEOTIDE SEQUENCE</scope>
    <source>
        <strain evidence="1">IA702</strain>
    </source>
</reference>
<keyword evidence="2" id="KW-1185">Reference proteome</keyword>
<protein>
    <submittedName>
        <fullName evidence="1">1369_t:CDS:1</fullName>
    </submittedName>
</protein>
<evidence type="ECO:0000313" key="2">
    <source>
        <dbReference type="Proteomes" id="UP000789572"/>
    </source>
</evidence>
<sequence length="112" mass="12971">MLVSHTMRDSQILKNVSFRVQADIPLSIRRRQVNCLASTITLLQYHEGCDVRNVKQHDLRSKIGLVSQDKRIYEHLMGVDANFTMYTISFRGNVPRFTSKLTRGNEDKTMTQ</sequence>
<dbReference type="AlphaFoldDB" id="A0A9N9GBZ5"/>
<comment type="caution">
    <text evidence="1">The sequence shown here is derived from an EMBL/GenBank/DDBJ whole genome shotgun (WGS) entry which is preliminary data.</text>
</comment>
<accession>A0A9N9GBZ5</accession>
<organism evidence="1 2">
    <name type="scientific">Paraglomus occultum</name>
    <dbReference type="NCBI Taxonomy" id="144539"/>
    <lineage>
        <taxon>Eukaryota</taxon>
        <taxon>Fungi</taxon>
        <taxon>Fungi incertae sedis</taxon>
        <taxon>Mucoromycota</taxon>
        <taxon>Glomeromycotina</taxon>
        <taxon>Glomeromycetes</taxon>
        <taxon>Paraglomerales</taxon>
        <taxon>Paraglomeraceae</taxon>
        <taxon>Paraglomus</taxon>
    </lineage>
</organism>
<proteinExistence type="predicted"/>
<name>A0A9N9GBZ5_9GLOM</name>
<evidence type="ECO:0000313" key="1">
    <source>
        <dbReference type="EMBL" id="CAG8591459.1"/>
    </source>
</evidence>
<gene>
    <name evidence="1" type="ORF">POCULU_LOCUS6996</name>
</gene>